<feature type="transmembrane region" description="Helical" evidence="1">
    <location>
        <begin position="48"/>
        <end position="69"/>
    </location>
</feature>
<protein>
    <submittedName>
        <fullName evidence="3">G_PROTEIN_RECEP_F1_2 domain-containing protein</fullName>
    </submittedName>
</protein>
<feature type="transmembrane region" description="Helical" evidence="1">
    <location>
        <begin position="297"/>
        <end position="325"/>
    </location>
</feature>
<dbReference type="Proteomes" id="UP000095287">
    <property type="component" value="Unplaced"/>
</dbReference>
<dbReference type="PANTHER" id="PTHR22941">
    <property type="entry name" value="SERPENTINE RECEPTOR"/>
    <property type="match status" value="1"/>
</dbReference>
<evidence type="ECO:0000313" key="2">
    <source>
        <dbReference type="Proteomes" id="UP000095287"/>
    </source>
</evidence>
<evidence type="ECO:0000313" key="3">
    <source>
        <dbReference type="WBParaSite" id="L893_g1074.t1"/>
    </source>
</evidence>
<dbReference type="InterPro" id="IPR053220">
    <property type="entry name" value="Nematode_rcpt-like_serp_H"/>
</dbReference>
<sequence>MWSPSSPGRPRNCVKTTSYGSVTPVFRLKHYYSPIMNGDTFVVLYNRILDFTAVFSTIINVITLTVVLRSTPRSIRNFSKLIVNIIAWNFAANFVCAFGHPYPMFPAMCFRLDGILSHFKSEIFGHIVIMLLLVTMANVAVGICLSFHFRYMTISKSSYLSQNPIWGYVYCISAHFSISMAYFVMYYLWAIPVKDYPLQDELPDEESLVCFHPSGARKYVIVVLFATCVILIGVSIVVFLMLSLRRLEENRKFMSQQTLMTQKRLLVNLIVLTAIPFLLGGVPLLIVVLTICLCDWQYTNAICAVSILILLNHGPIMCIATLSIFEHYRLAVKNFVLKTIGKSAKKISQAKLFSKVSYISRIDVTKMHS</sequence>
<dbReference type="Pfam" id="PF10318">
    <property type="entry name" value="7TM_GPCR_Srh"/>
    <property type="match status" value="1"/>
</dbReference>
<name>A0A1I7XYY3_9BILA</name>
<feature type="transmembrane region" description="Helical" evidence="1">
    <location>
        <begin position="219"/>
        <end position="244"/>
    </location>
</feature>
<dbReference type="WBParaSite" id="L893_g1074.t1">
    <property type="protein sequence ID" value="L893_g1074.t1"/>
    <property type="gene ID" value="L893_g1074"/>
</dbReference>
<dbReference type="PANTHER" id="PTHR22941:SF26">
    <property type="entry name" value="SERPENTINE RECEPTOR, CLASS H"/>
    <property type="match status" value="1"/>
</dbReference>
<keyword evidence="2" id="KW-1185">Reference proteome</keyword>
<dbReference type="InterPro" id="IPR019422">
    <property type="entry name" value="7TM_GPCR_serpentine_rcpt_Srh"/>
</dbReference>
<keyword evidence="1" id="KW-0472">Membrane</keyword>
<proteinExistence type="predicted"/>
<keyword evidence="1" id="KW-0812">Transmembrane</keyword>
<organism evidence="2 3">
    <name type="scientific">Steinernema glaseri</name>
    <dbReference type="NCBI Taxonomy" id="37863"/>
    <lineage>
        <taxon>Eukaryota</taxon>
        <taxon>Metazoa</taxon>
        <taxon>Ecdysozoa</taxon>
        <taxon>Nematoda</taxon>
        <taxon>Chromadorea</taxon>
        <taxon>Rhabditida</taxon>
        <taxon>Tylenchina</taxon>
        <taxon>Panagrolaimomorpha</taxon>
        <taxon>Strongyloidoidea</taxon>
        <taxon>Steinernematidae</taxon>
        <taxon>Steinernema</taxon>
    </lineage>
</organism>
<reference evidence="3" key="1">
    <citation type="submission" date="2016-11" db="UniProtKB">
        <authorList>
            <consortium name="WormBaseParasite"/>
        </authorList>
    </citation>
    <scope>IDENTIFICATION</scope>
</reference>
<accession>A0A1I7XYY3</accession>
<feature type="transmembrane region" description="Helical" evidence="1">
    <location>
        <begin position="168"/>
        <end position="189"/>
    </location>
</feature>
<feature type="transmembrane region" description="Helical" evidence="1">
    <location>
        <begin position="123"/>
        <end position="147"/>
    </location>
</feature>
<feature type="transmembrane region" description="Helical" evidence="1">
    <location>
        <begin position="265"/>
        <end position="291"/>
    </location>
</feature>
<evidence type="ECO:0000256" key="1">
    <source>
        <dbReference type="SAM" id="Phobius"/>
    </source>
</evidence>
<dbReference type="AlphaFoldDB" id="A0A1I7XYY3"/>
<keyword evidence="1" id="KW-1133">Transmembrane helix</keyword>
<feature type="transmembrane region" description="Helical" evidence="1">
    <location>
        <begin position="81"/>
        <end position="103"/>
    </location>
</feature>